<dbReference type="AlphaFoldDB" id="A0A543F0X9"/>
<organism evidence="2 3">
    <name type="scientific">Microbacterium kyungheense</name>
    <dbReference type="NCBI Taxonomy" id="1263636"/>
    <lineage>
        <taxon>Bacteria</taxon>
        <taxon>Bacillati</taxon>
        <taxon>Actinomycetota</taxon>
        <taxon>Actinomycetes</taxon>
        <taxon>Micrococcales</taxon>
        <taxon>Microbacteriaceae</taxon>
        <taxon>Microbacterium</taxon>
    </lineage>
</organism>
<protein>
    <submittedName>
        <fullName evidence="2">Uncharacterized protein</fullName>
    </submittedName>
</protein>
<comment type="caution">
    <text evidence="2">The sequence shown here is derived from an EMBL/GenBank/DDBJ whole genome shotgun (WGS) entry which is preliminary data.</text>
</comment>
<gene>
    <name evidence="2" type="ORF">FB391_1502</name>
</gene>
<dbReference type="Proteomes" id="UP000320235">
    <property type="component" value="Unassembled WGS sequence"/>
</dbReference>
<evidence type="ECO:0000256" key="1">
    <source>
        <dbReference type="SAM" id="Phobius"/>
    </source>
</evidence>
<name>A0A543F0X9_9MICO</name>
<keyword evidence="3" id="KW-1185">Reference proteome</keyword>
<evidence type="ECO:0000313" key="2">
    <source>
        <dbReference type="EMBL" id="TQM27483.1"/>
    </source>
</evidence>
<accession>A0A543F0X9</accession>
<keyword evidence="1" id="KW-1133">Transmembrane helix</keyword>
<feature type="transmembrane region" description="Helical" evidence="1">
    <location>
        <begin position="20"/>
        <end position="40"/>
    </location>
</feature>
<keyword evidence="1" id="KW-0812">Transmembrane</keyword>
<evidence type="ECO:0000313" key="3">
    <source>
        <dbReference type="Proteomes" id="UP000320235"/>
    </source>
</evidence>
<keyword evidence="1" id="KW-0472">Membrane</keyword>
<reference evidence="2 3" key="1">
    <citation type="submission" date="2019-06" db="EMBL/GenBank/DDBJ databases">
        <title>Sequencing the genomes of 1000 actinobacteria strains.</title>
        <authorList>
            <person name="Klenk H.-P."/>
        </authorList>
    </citation>
    <scope>NUCLEOTIDE SEQUENCE [LARGE SCALE GENOMIC DNA]</scope>
    <source>
        <strain evidence="2 3">DSM 105492</strain>
    </source>
</reference>
<dbReference type="EMBL" id="VFPE01000002">
    <property type="protein sequence ID" value="TQM27483.1"/>
    <property type="molecule type" value="Genomic_DNA"/>
</dbReference>
<sequence>MRELPWNVPVSSRTRTLLTWLPATVLVLIIAGVVVASLAIQGSWWAQDRPAASDDQRASDGSSMLTDTGFDYVNVSGTFKVRIGEGALSAAELGLPENGEKSAEFRRPVRAVVAAGEELYVLDDIAGLTATSVDGELASVTFVPDVTSNWTGALDYLRALAPDLGWDAAQLDPLTEQLGEFNRTGEGDTFTAQIGPSQGGPAEITGNILFDRASGATPVTVTFEPGD</sequence>
<proteinExistence type="predicted"/>